<dbReference type="InterPro" id="IPR003660">
    <property type="entry name" value="HAMP_dom"/>
</dbReference>
<dbReference type="CDD" id="cd06225">
    <property type="entry name" value="HAMP"/>
    <property type="match status" value="1"/>
</dbReference>
<dbReference type="SMART" id="SM00387">
    <property type="entry name" value="HATPase_c"/>
    <property type="match status" value="1"/>
</dbReference>
<dbReference type="Pfam" id="PF00512">
    <property type="entry name" value="HisKA"/>
    <property type="match status" value="1"/>
</dbReference>
<keyword evidence="12" id="KW-0902">Two-component regulatory system</keyword>
<dbReference type="Gene3D" id="3.30.565.10">
    <property type="entry name" value="Histidine kinase-like ATPase, C-terminal domain"/>
    <property type="match status" value="1"/>
</dbReference>
<dbReference type="SUPFAM" id="SSF47384">
    <property type="entry name" value="Homodimeric domain of signal transducing histidine kinase"/>
    <property type="match status" value="1"/>
</dbReference>
<evidence type="ECO:0000256" key="9">
    <source>
        <dbReference type="ARBA" id="ARBA00022777"/>
    </source>
</evidence>
<dbReference type="InterPro" id="IPR050398">
    <property type="entry name" value="HssS/ArlS-like"/>
</dbReference>
<accession>A0ABR8QSE2</accession>
<sequence>MSHQQSKPRDSLLRYWTTRYLLALCIGLAIIAFFSVLWIRHTTVENRLNIMELMAEEIADRFVEMSEGQPIPKGDVPGYLNDRGRFIDLESDPLISIVDTYGNTLTTNRSQDRMLQFSEVLLNEDKTVQELNHDATNEAFYVVKVPITYQDTTVGWVVMLESKANLAEVNQEYRLLAIMIIGLALIGWAAIYFLSKRLSKPIQEVADAAREIQAGNYQVDLKDSYQEQELYELVHSFKEMSKRLERLETLRTELLAGVTHELKTPVTSIDGLLQAVHEGVVEGEEAKEFIKLSILETEKMKKMVEDLLAFNTYATNVMPVQLQEYEINQLIKESVYQWEITHEGSQDFQLIVHQASTPLFVQIDQIRLQQILINLLNNAFQAMDGRGKIEVKIEEEPKNIYIKVTDSGKGIPDEEVPYIFERFFRGQEKKLRVRGLGLGLPFSKLMAQSMNGDLILVKTSPQGTEFMIELPYQKGSLERMNQSERA</sequence>
<protein>
    <recommendedName>
        <fullName evidence="3">histidine kinase</fullName>
        <ecNumber evidence="3">2.7.13.3</ecNumber>
    </recommendedName>
</protein>
<dbReference type="RefSeq" id="WP_191815696.1">
    <property type="nucleotide sequence ID" value="NZ_JACSQT010000008.1"/>
</dbReference>
<dbReference type="InterPro" id="IPR036890">
    <property type="entry name" value="HATPase_C_sf"/>
</dbReference>
<dbReference type="InterPro" id="IPR004358">
    <property type="entry name" value="Sig_transdc_His_kin-like_C"/>
</dbReference>
<gene>
    <name evidence="17" type="ORF">H9655_15610</name>
</gene>
<dbReference type="Gene3D" id="6.10.340.10">
    <property type="match status" value="1"/>
</dbReference>
<evidence type="ECO:0000256" key="5">
    <source>
        <dbReference type="ARBA" id="ARBA00022553"/>
    </source>
</evidence>
<feature type="transmembrane region" description="Helical" evidence="14">
    <location>
        <begin position="20"/>
        <end position="39"/>
    </location>
</feature>
<keyword evidence="6" id="KW-0808">Transferase</keyword>
<evidence type="ECO:0000259" key="15">
    <source>
        <dbReference type="PROSITE" id="PS50109"/>
    </source>
</evidence>
<dbReference type="Gene3D" id="1.10.287.130">
    <property type="match status" value="1"/>
</dbReference>
<dbReference type="InterPro" id="IPR036097">
    <property type="entry name" value="HisK_dim/P_sf"/>
</dbReference>
<dbReference type="SUPFAM" id="SSF55874">
    <property type="entry name" value="ATPase domain of HSP90 chaperone/DNA topoisomerase II/histidine kinase"/>
    <property type="match status" value="1"/>
</dbReference>
<evidence type="ECO:0000256" key="2">
    <source>
        <dbReference type="ARBA" id="ARBA00004651"/>
    </source>
</evidence>
<dbReference type="Pfam" id="PF02518">
    <property type="entry name" value="HATPase_c"/>
    <property type="match status" value="1"/>
</dbReference>
<evidence type="ECO:0000259" key="16">
    <source>
        <dbReference type="PROSITE" id="PS50885"/>
    </source>
</evidence>
<dbReference type="SUPFAM" id="SSF158472">
    <property type="entry name" value="HAMP domain-like"/>
    <property type="match status" value="1"/>
</dbReference>
<dbReference type="Pfam" id="PF00672">
    <property type="entry name" value="HAMP"/>
    <property type="match status" value="1"/>
</dbReference>
<evidence type="ECO:0000256" key="6">
    <source>
        <dbReference type="ARBA" id="ARBA00022679"/>
    </source>
</evidence>
<dbReference type="InterPro" id="IPR005467">
    <property type="entry name" value="His_kinase_dom"/>
</dbReference>
<dbReference type="PANTHER" id="PTHR45528">
    <property type="entry name" value="SENSOR HISTIDINE KINASE CPXA"/>
    <property type="match status" value="1"/>
</dbReference>
<keyword evidence="18" id="KW-1185">Reference proteome</keyword>
<keyword evidence="9 17" id="KW-0418">Kinase</keyword>
<keyword evidence="5" id="KW-0597">Phosphoprotein</keyword>
<evidence type="ECO:0000256" key="14">
    <source>
        <dbReference type="SAM" id="Phobius"/>
    </source>
</evidence>
<proteinExistence type="predicted"/>
<dbReference type="CDD" id="cd00075">
    <property type="entry name" value="HATPase"/>
    <property type="match status" value="1"/>
</dbReference>
<evidence type="ECO:0000256" key="8">
    <source>
        <dbReference type="ARBA" id="ARBA00022741"/>
    </source>
</evidence>
<dbReference type="PRINTS" id="PR00344">
    <property type="entry name" value="BCTRLSENSOR"/>
</dbReference>
<dbReference type="PANTHER" id="PTHR45528:SF1">
    <property type="entry name" value="SENSOR HISTIDINE KINASE CPXA"/>
    <property type="match status" value="1"/>
</dbReference>
<dbReference type="Proteomes" id="UP000657931">
    <property type="component" value="Unassembled WGS sequence"/>
</dbReference>
<keyword evidence="4" id="KW-1003">Cell membrane</keyword>
<dbReference type="InterPro" id="IPR003661">
    <property type="entry name" value="HisK_dim/P_dom"/>
</dbReference>
<reference evidence="17 18" key="1">
    <citation type="submission" date="2020-08" db="EMBL/GenBank/DDBJ databases">
        <title>A Genomic Blueprint of the Chicken Gut Microbiome.</title>
        <authorList>
            <person name="Gilroy R."/>
            <person name="Ravi A."/>
            <person name="Getino M."/>
            <person name="Pursley I."/>
            <person name="Horton D.L."/>
            <person name="Alikhan N.-F."/>
            <person name="Baker D."/>
            <person name="Gharbi K."/>
            <person name="Hall N."/>
            <person name="Watson M."/>
            <person name="Adriaenssens E.M."/>
            <person name="Foster-Nyarko E."/>
            <person name="Jarju S."/>
            <person name="Secka A."/>
            <person name="Antonio M."/>
            <person name="Oren A."/>
            <person name="Chaudhuri R."/>
            <person name="La Ragione R.M."/>
            <person name="Hildebrand F."/>
            <person name="Pallen M.J."/>
        </authorList>
    </citation>
    <scope>NUCLEOTIDE SEQUENCE [LARGE SCALE GENOMIC DNA]</scope>
    <source>
        <strain evidence="17 18">Sa5YUA1</strain>
    </source>
</reference>
<evidence type="ECO:0000256" key="1">
    <source>
        <dbReference type="ARBA" id="ARBA00000085"/>
    </source>
</evidence>
<keyword evidence="10" id="KW-0067">ATP-binding</keyword>
<evidence type="ECO:0000256" key="7">
    <source>
        <dbReference type="ARBA" id="ARBA00022692"/>
    </source>
</evidence>
<dbReference type="SMART" id="SM00304">
    <property type="entry name" value="HAMP"/>
    <property type="match status" value="1"/>
</dbReference>
<keyword evidence="8" id="KW-0547">Nucleotide-binding</keyword>
<keyword evidence="13 14" id="KW-0472">Membrane</keyword>
<dbReference type="EMBL" id="JACSQT010000008">
    <property type="protein sequence ID" value="MBD7938462.1"/>
    <property type="molecule type" value="Genomic_DNA"/>
</dbReference>
<keyword evidence="7 14" id="KW-0812">Transmembrane</keyword>
<feature type="domain" description="HAMP" evidence="16">
    <location>
        <begin position="196"/>
        <end position="249"/>
    </location>
</feature>
<evidence type="ECO:0000256" key="4">
    <source>
        <dbReference type="ARBA" id="ARBA00022475"/>
    </source>
</evidence>
<dbReference type="SMART" id="SM00388">
    <property type="entry name" value="HisKA"/>
    <property type="match status" value="1"/>
</dbReference>
<evidence type="ECO:0000256" key="12">
    <source>
        <dbReference type="ARBA" id="ARBA00023012"/>
    </source>
</evidence>
<evidence type="ECO:0000256" key="13">
    <source>
        <dbReference type="ARBA" id="ARBA00023136"/>
    </source>
</evidence>
<evidence type="ECO:0000256" key="3">
    <source>
        <dbReference type="ARBA" id="ARBA00012438"/>
    </source>
</evidence>
<feature type="domain" description="Histidine kinase" evidence="15">
    <location>
        <begin position="257"/>
        <end position="474"/>
    </location>
</feature>
<name>A0ABR8QSE2_9BACI</name>
<evidence type="ECO:0000313" key="17">
    <source>
        <dbReference type="EMBL" id="MBD7938462.1"/>
    </source>
</evidence>
<dbReference type="EC" id="2.7.13.3" evidence="3"/>
<dbReference type="GO" id="GO:0016301">
    <property type="term" value="F:kinase activity"/>
    <property type="evidence" value="ECO:0007669"/>
    <property type="project" value="UniProtKB-KW"/>
</dbReference>
<comment type="subcellular location">
    <subcellularLocation>
        <location evidence="2">Cell membrane</location>
        <topology evidence="2">Multi-pass membrane protein</topology>
    </subcellularLocation>
</comment>
<dbReference type="CDD" id="cd00082">
    <property type="entry name" value="HisKA"/>
    <property type="match status" value="1"/>
</dbReference>
<dbReference type="PROSITE" id="PS50109">
    <property type="entry name" value="HIS_KIN"/>
    <property type="match status" value="1"/>
</dbReference>
<evidence type="ECO:0000256" key="11">
    <source>
        <dbReference type="ARBA" id="ARBA00022989"/>
    </source>
</evidence>
<dbReference type="PROSITE" id="PS50885">
    <property type="entry name" value="HAMP"/>
    <property type="match status" value="1"/>
</dbReference>
<dbReference type="InterPro" id="IPR003594">
    <property type="entry name" value="HATPase_dom"/>
</dbReference>
<feature type="transmembrane region" description="Helical" evidence="14">
    <location>
        <begin position="175"/>
        <end position="194"/>
    </location>
</feature>
<evidence type="ECO:0000313" key="18">
    <source>
        <dbReference type="Proteomes" id="UP000657931"/>
    </source>
</evidence>
<comment type="catalytic activity">
    <reaction evidence="1">
        <text>ATP + protein L-histidine = ADP + protein N-phospho-L-histidine.</text>
        <dbReference type="EC" id="2.7.13.3"/>
    </reaction>
</comment>
<evidence type="ECO:0000256" key="10">
    <source>
        <dbReference type="ARBA" id="ARBA00022840"/>
    </source>
</evidence>
<keyword evidence="11 14" id="KW-1133">Transmembrane helix</keyword>
<comment type="caution">
    <text evidence="17">The sequence shown here is derived from an EMBL/GenBank/DDBJ whole genome shotgun (WGS) entry which is preliminary data.</text>
</comment>
<organism evidence="17 18">
    <name type="scientific">Cytobacillus stercorigallinarum</name>
    <dbReference type="NCBI Taxonomy" id="2762240"/>
    <lineage>
        <taxon>Bacteria</taxon>
        <taxon>Bacillati</taxon>
        <taxon>Bacillota</taxon>
        <taxon>Bacilli</taxon>
        <taxon>Bacillales</taxon>
        <taxon>Bacillaceae</taxon>
        <taxon>Cytobacillus</taxon>
    </lineage>
</organism>